<feature type="transmembrane region" description="Helical" evidence="7">
    <location>
        <begin position="12"/>
        <end position="32"/>
    </location>
</feature>
<evidence type="ECO:0000256" key="3">
    <source>
        <dbReference type="ARBA" id="ARBA00022475"/>
    </source>
</evidence>
<accession>A0A222FGI6</accession>
<dbReference type="Pfam" id="PF02322">
    <property type="entry name" value="Cyt_bd_oxida_II"/>
    <property type="match status" value="1"/>
</dbReference>
<keyword evidence="6 7" id="KW-0472">Membrane</keyword>
<dbReference type="KEGG" id="bsan:CHH28_03800"/>
<keyword evidence="3" id="KW-1003">Cell membrane</keyword>
<evidence type="ECO:0000313" key="8">
    <source>
        <dbReference type="EMBL" id="ASP37849.1"/>
    </source>
</evidence>
<feature type="transmembrane region" description="Helical" evidence="7">
    <location>
        <begin position="228"/>
        <end position="248"/>
    </location>
</feature>
<evidence type="ECO:0000256" key="7">
    <source>
        <dbReference type="SAM" id="Phobius"/>
    </source>
</evidence>
<feature type="transmembrane region" description="Helical" evidence="7">
    <location>
        <begin position="124"/>
        <end position="146"/>
    </location>
</feature>
<keyword evidence="9" id="KW-1185">Reference proteome</keyword>
<evidence type="ECO:0000256" key="5">
    <source>
        <dbReference type="ARBA" id="ARBA00022989"/>
    </source>
</evidence>
<reference evidence="8 9" key="1">
    <citation type="submission" date="2017-07" db="EMBL/GenBank/DDBJ databases">
        <title>Annotated genome sequence of Bacterioplanes sanyensis isolated from Red Sea.</title>
        <authorList>
            <person name="Rehman Z.U."/>
        </authorList>
    </citation>
    <scope>NUCLEOTIDE SEQUENCE [LARGE SCALE GENOMIC DNA]</scope>
    <source>
        <strain evidence="8 9">NV9</strain>
    </source>
</reference>
<dbReference type="Proteomes" id="UP000202440">
    <property type="component" value="Chromosome"/>
</dbReference>
<dbReference type="GO" id="GO:0009055">
    <property type="term" value="F:electron transfer activity"/>
    <property type="evidence" value="ECO:0007669"/>
    <property type="project" value="TreeGrafter"/>
</dbReference>
<evidence type="ECO:0000256" key="2">
    <source>
        <dbReference type="ARBA" id="ARBA00007543"/>
    </source>
</evidence>
<protein>
    <submittedName>
        <fullName evidence="8">Cytochrome d ubiquinol oxidase subunit II</fullName>
    </submittedName>
</protein>
<dbReference type="GO" id="GO:0070069">
    <property type="term" value="C:cytochrome complex"/>
    <property type="evidence" value="ECO:0007669"/>
    <property type="project" value="TreeGrafter"/>
</dbReference>
<dbReference type="AlphaFoldDB" id="A0A222FGI6"/>
<dbReference type="GO" id="GO:0005886">
    <property type="term" value="C:plasma membrane"/>
    <property type="evidence" value="ECO:0007669"/>
    <property type="project" value="UniProtKB-SubCell"/>
</dbReference>
<keyword evidence="5 7" id="KW-1133">Transmembrane helix</keyword>
<dbReference type="InterPro" id="IPR003317">
    <property type="entry name" value="Cyt-d_oxidase_su2"/>
</dbReference>
<evidence type="ECO:0000256" key="4">
    <source>
        <dbReference type="ARBA" id="ARBA00022692"/>
    </source>
</evidence>
<feature type="transmembrane region" description="Helical" evidence="7">
    <location>
        <begin position="260"/>
        <end position="281"/>
    </location>
</feature>
<dbReference type="EMBL" id="CP022530">
    <property type="protein sequence ID" value="ASP37849.1"/>
    <property type="molecule type" value="Genomic_DNA"/>
</dbReference>
<feature type="transmembrane region" description="Helical" evidence="7">
    <location>
        <begin position="189"/>
        <end position="208"/>
    </location>
</feature>
<dbReference type="GO" id="GO:0016682">
    <property type="term" value="F:oxidoreductase activity, acting on diphenols and related substances as donors, oxygen as acceptor"/>
    <property type="evidence" value="ECO:0007669"/>
    <property type="project" value="TreeGrafter"/>
</dbReference>
<evidence type="ECO:0000313" key="9">
    <source>
        <dbReference type="Proteomes" id="UP000202440"/>
    </source>
</evidence>
<dbReference type="PANTHER" id="PTHR43141">
    <property type="entry name" value="CYTOCHROME BD2 SUBUNIT II"/>
    <property type="match status" value="1"/>
</dbReference>
<proteinExistence type="inferred from homology"/>
<feature type="transmembrane region" description="Helical" evidence="7">
    <location>
        <begin position="152"/>
        <end position="177"/>
    </location>
</feature>
<feature type="transmembrane region" description="Helical" evidence="7">
    <location>
        <begin position="64"/>
        <end position="82"/>
    </location>
</feature>
<name>A0A222FGI6_9GAMM</name>
<feature type="transmembrane region" description="Helical" evidence="7">
    <location>
        <begin position="88"/>
        <end position="104"/>
    </location>
</feature>
<evidence type="ECO:0000256" key="1">
    <source>
        <dbReference type="ARBA" id="ARBA00004651"/>
    </source>
</evidence>
<keyword evidence="4 7" id="KW-0812">Transmembrane</keyword>
<comment type="similarity">
    <text evidence="2">Belongs to the cytochrome ubiquinol oxidase subunit 2 family.</text>
</comment>
<evidence type="ECO:0000256" key="6">
    <source>
        <dbReference type="ARBA" id="ARBA00023136"/>
    </source>
</evidence>
<dbReference type="PANTHER" id="PTHR43141:SF2">
    <property type="entry name" value="BLR3729 PROTEIN"/>
    <property type="match status" value="1"/>
</dbReference>
<dbReference type="GO" id="GO:0019646">
    <property type="term" value="P:aerobic electron transport chain"/>
    <property type="evidence" value="ECO:0007669"/>
    <property type="project" value="TreeGrafter"/>
</dbReference>
<organism evidence="8 9">
    <name type="scientific">Bacterioplanes sanyensis</name>
    <dbReference type="NCBI Taxonomy" id="1249553"/>
    <lineage>
        <taxon>Bacteria</taxon>
        <taxon>Pseudomonadati</taxon>
        <taxon>Pseudomonadota</taxon>
        <taxon>Gammaproteobacteria</taxon>
        <taxon>Oceanospirillales</taxon>
        <taxon>Oceanospirillaceae</taxon>
        <taxon>Bacterioplanes</taxon>
    </lineage>
</organism>
<gene>
    <name evidence="8" type="primary">cydB</name>
    <name evidence="8" type="ORF">CHH28_03800</name>
</gene>
<dbReference type="RefSeq" id="WP_094059058.1">
    <property type="nucleotide sequence ID" value="NZ_CP022530.1"/>
</dbReference>
<sequence>MELLATEGHWLAVAFAVLMGLSILLYVILDGYDLGVGMLMARADDEQKDRMIASIGPFWDANETWLVLSVGLLLVAFPAAHGVILSELYLPATLMLMALILRGVSFDFRAKARSQHKQRWDRTFFIGSLLAALTQGYMLGLYIMGFESSSSATVFALLVAVSLAAGYCLMGATWLVMKTEGELQQRAVRWARISLWLTALGIVSISLVTPLVNERIFSKWFSMPEIILLAPIPLLTGLLVLALDRLLAGMPYRHDRFYRWPFWLAGGMFALCFQGLAYSFYPYVVPEQMTIYGAAASPESLWIIFIGALLVLPCIIGYTIFAYRVFSGKAQELNYY</sequence>
<feature type="transmembrane region" description="Helical" evidence="7">
    <location>
        <begin position="301"/>
        <end position="326"/>
    </location>
</feature>
<dbReference type="NCBIfam" id="TIGR00203">
    <property type="entry name" value="cydB"/>
    <property type="match status" value="1"/>
</dbReference>
<dbReference type="OrthoDB" id="9776710at2"/>
<comment type="subcellular location">
    <subcellularLocation>
        <location evidence="1">Cell membrane</location>
        <topology evidence="1">Multi-pass membrane protein</topology>
    </subcellularLocation>
</comment>